<dbReference type="EMBL" id="JABEZU010000001">
    <property type="protein sequence ID" value="NOV95633.1"/>
    <property type="molecule type" value="Genomic_DNA"/>
</dbReference>
<feature type="chain" id="PRO_5045264370" evidence="2">
    <location>
        <begin position="24"/>
        <end position="217"/>
    </location>
</feature>
<evidence type="ECO:0000313" key="4">
    <source>
        <dbReference type="EMBL" id="NOV95633.1"/>
    </source>
</evidence>
<feature type="compositionally biased region" description="Acidic residues" evidence="1">
    <location>
        <begin position="50"/>
        <end position="79"/>
    </location>
</feature>
<accession>A0ABX1ZYF8</accession>
<keyword evidence="5" id="KW-1185">Reference proteome</keyword>
<dbReference type="InterPro" id="IPR025711">
    <property type="entry name" value="PepSY"/>
</dbReference>
<protein>
    <submittedName>
        <fullName evidence="4">Membrane protein YkoI</fullName>
    </submittedName>
</protein>
<feature type="domain" description="PepSY" evidence="3">
    <location>
        <begin position="161"/>
        <end position="214"/>
    </location>
</feature>
<dbReference type="PROSITE" id="PS51257">
    <property type="entry name" value="PROKAR_LIPOPROTEIN"/>
    <property type="match status" value="1"/>
</dbReference>
<proteinExistence type="predicted"/>
<dbReference type="Pfam" id="PF03413">
    <property type="entry name" value="PepSY"/>
    <property type="match status" value="1"/>
</dbReference>
<feature type="region of interest" description="Disordered" evidence="1">
    <location>
        <begin position="23"/>
        <end position="86"/>
    </location>
</feature>
<evidence type="ECO:0000256" key="1">
    <source>
        <dbReference type="SAM" id="MobiDB-lite"/>
    </source>
</evidence>
<dbReference type="RefSeq" id="WP_171781912.1">
    <property type="nucleotide sequence ID" value="NZ_BAAAML010000002.1"/>
</dbReference>
<comment type="caution">
    <text evidence="4">The sequence shown here is derived from an EMBL/GenBank/DDBJ whole genome shotgun (WGS) entry which is preliminary data.</text>
</comment>
<keyword evidence="2" id="KW-0732">Signal</keyword>
<gene>
    <name evidence="4" type="ORF">HDG69_000186</name>
</gene>
<sequence>MSNLMRRTAAPALTLTLALALTACGGGDDNPATPGDDEFLAGSPGQSSAPDDDAAGEDGTGEDGTETSDPMDDTDDTDGGAESGDATAAALLAITVAEEHAGGTAYAIDDADDDATWEVDVAVEDRTVEVEVDAVGAVVGTEDDDLDSDDRSALDAAAIMLADAVEQVMAQSDGTFDDAEIDEDDGRWYWSVTVDEQGDDVDYRVDPQSGDITRDDD</sequence>
<name>A0ABX1ZYF8_9MICO</name>
<reference evidence="4 5" key="1">
    <citation type="submission" date="2020-05" db="EMBL/GenBank/DDBJ databases">
        <title>Genomic Encyclopedia of Type Strains, Phase III (KMG-III): the genomes of soil and plant-associated and newly described type strains.</title>
        <authorList>
            <person name="Whitman W."/>
        </authorList>
    </citation>
    <scope>NUCLEOTIDE SEQUENCE [LARGE SCALE GENOMIC DNA]</scope>
    <source>
        <strain evidence="4 5">KCTC 19046</strain>
    </source>
</reference>
<evidence type="ECO:0000259" key="3">
    <source>
        <dbReference type="Pfam" id="PF03413"/>
    </source>
</evidence>
<feature type="signal peptide" evidence="2">
    <location>
        <begin position="1"/>
        <end position="23"/>
    </location>
</feature>
<evidence type="ECO:0000256" key="2">
    <source>
        <dbReference type="SAM" id="SignalP"/>
    </source>
</evidence>
<organism evidence="4 5">
    <name type="scientific">Isoptericola halotolerans</name>
    <dbReference type="NCBI Taxonomy" id="300560"/>
    <lineage>
        <taxon>Bacteria</taxon>
        <taxon>Bacillati</taxon>
        <taxon>Actinomycetota</taxon>
        <taxon>Actinomycetes</taxon>
        <taxon>Micrococcales</taxon>
        <taxon>Promicromonosporaceae</taxon>
        <taxon>Isoptericola</taxon>
    </lineage>
</organism>
<evidence type="ECO:0000313" key="5">
    <source>
        <dbReference type="Proteomes" id="UP000757540"/>
    </source>
</evidence>
<dbReference type="Proteomes" id="UP000757540">
    <property type="component" value="Unassembled WGS sequence"/>
</dbReference>
<dbReference type="Gene3D" id="3.10.450.40">
    <property type="match status" value="1"/>
</dbReference>